<accession>K7A8F9</accession>
<organism evidence="1 2">
    <name type="scientific">Paraglaciecola psychrophila 170</name>
    <dbReference type="NCBI Taxonomy" id="1129794"/>
    <lineage>
        <taxon>Bacteria</taxon>
        <taxon>Pseudomonadati</taxon>
        <taxon>Pseudomonadota</taxon>
        <taxon>Gammaproteobacteria</taxon>
        <taxon>Alteromonadales</taxon>
        <taxon>Alteromonadaceae</taxon>
        <taxon>Paraglaciecola</taxon>
    </lineage>
</organism>
<dbReference type="OrthoDB" id="8900369at2"/>
<dbReference type="EMBL" id="CP003837">
    <property type="protein sequence ID" value="AGH46690.1"/>
    <property type="molecule type" value="Genomic_DNA"/>
</dbReference>
<reference evidence="1 2" key="1">
    <citation type="journal article" date="2013" name="Genome Announc.">
        <title>Complete Genome Sequence of Glaciecola psychrophila Strain 170T.</title>
        <authorList>
            <person name="Yin J."/>
            <person name="Chen J."/>
            <person name="Liu G."/>
            <person name="Yu Y."/>
            <person name="Song L."/>
            <person name="Wang X."/>
            <person name="Qu X."/>
        </authorList>
    </citation>
    <scope>NUCLEOTIDE SEQUENCE [LARGE SCALE GENOMIC DNA]</scope>
    <source>
        <strain evidence="1 2">170</strain>
    </source>
</reference>
<keyword evidence="2" id="KW-1185">Reference proteome</keyword>
<gene>
    <name evidence="1" type="ORF">C427_4591</name>
</gene>
<dbReference type="KEGG" id="gps:C427_4591"/>
<dbReference type="STRING" id="1129794.C427_4591"/>
<dbReference type="HOGENOM" id="CLU_163267_0_0_6"/>
<proteinExistence type="predicted"/>
<dbReference type="PATRIC" id="fig|1129794.4.peg.4570"/>
<dbReference type="AlphaFoldDB" id="K7A8F9"/>
<dbReference type="RefSeq" id="WP_007639850.1">
    <property type="nucleotide sequence ID" value="NC_020514.1"/>
</dbReference>
<protein>
    <submittedName>
        <fullName evidence="1">Uncharacterized protein</fullName>
    </submittedName>
</protein>
<evidence type="ECO:0000313" key="2">
    <source>
        <dbReference type="Proteomes" id="UP000011864"/>
    </source>
</evidence>
<evidence type="ECO:0000313" key="1">
    <source>
        <dbReference type="EMBL" id="AGH46690.1"/>
    </source>
</evidence>
<sequence length="123" mass="14428">MHRYPQNRPNLLSPRRPLDIIETRIRRGIEHNNPPLVNIYLLQIADLASAKTTSTAKFVIAKRAFQLLYDTIVDESIEVHWREFCLDKINLPLQLMKKSGDSPKLKQQCRLMQYKLTLLCQKN</sequence>
<name>K7A8F9_9ALTE</name>
<dbReference type="Proteomes" id="UP000011864">
    <property type="component" value="Chromosome"/>
</dbReference>